<dbReference type="InterPro" id="IPR051463">
    <property type="entry name" value="Peptidase_U62_metallo"/>
</dbReference>
<evidence type="ECO:0000256" key="2">
    <source>
        <dbReference type="ARBA" id="ARBA00022670"/>
    </source>
</evidence>
<evidence type="ECO:0000313" key="8">
    <source>
        <dbReference type="Proteomes" id="UP000182584"/>
    </source>
</evidence>
<protein>
    <submittedName>
        <fullName evidence="7">TldD protein</fullName>
    </submittedName>
</protein>
<sequence length="462" mass="50612">MLTDIFEKEKALFEDGVQTVLRAQENRTRVVGILKGNIVANSRSESRGISARVGKDGLFGFASIAEYSDEAAKKVLKAAADNVKLLSRHTDSKGIVLPPSYGTGRIPTNCDIVDAEQKRIIDVCRKIDDYIAQKYPDLDSRSVYYSEDSQDRIVYSSDAYDGHLVTPRCYIYINMSMKTKDGTPVEQFKPLGGFGSFEDNFSDIEQYYPELEKLYKKVKDKTKGVYAQAGYKTVVLGGMMGGMLAHEAVGHTVEADLVMGGSVAGPNLGKRVASDLVTLVDFAHTYNGGLAPLPVYLDDEGTKAEDAVLIKDGILTGYMNSRETAEKYNMKPTGNARGWAFNDEPLIRMRNTCILPGKNTVEELIESVDDGYYLIDSGNGQADLTGEFMFGVTCGYEIKNGKLGRALLDTTVSGIAFDMLKTVDMVSNEVEWSSSGFCGKKQRMAVGMGGPHMRCKIMIGGR</sequence>
<dbReference type="Gene3D" id="3.30.2290.10">
    <property type="entry name" value="PmbA/TldD superfamily"/>
    <property type="match status" value="1"/>
</dbReference>
<evidence type="ECO:0000259" key="6">
    <source>
        <dbReference type="Pfam" id="PF19289"/>
    </source>
</evidence>
<feature type="domain" description="Metalloprotease TldD/E N-terminal" evidence="5">
    <location>
        <begin position="21"/>
        <end position="82"/>
    </location>
</feature>
<reference evidence="7 8" key="1">
    <citation type="submission" date="2016-10" db="EMBL/GenBank/DDBJ databases">
        <authorList>
            <person name="de Groot N.N."/>
        </authorList>
    </citation>
    <scope>NUCLEOTIDE SEQUENCE [LARGE SCALE GENOMIC DNA]</scope>
    <source>
        <strain evidence="7 8">AR40</strain>
    </source>
</reference>
<dbReference type="InterPro" id="IPR036059">
    <property type="entry name" value="TldD/PmbA_sf"/>
</dbReference>
<evidence type="ECO:0000313" key="7">
    <source>
        <dbReference type="EMBL" id="SES05426.1"/>
    </source>
</evidence>
<keyword evidence="2" id="KW-0645">Protease</keyword>
<accession>A0A1H9U7H4</accession>
<dbReference type="Pfam" id="PF19289">
    <property type="entry name" value="PmbA_TldD_3rd"/>
    <property type="match status" value="1"/>
</dbReference>
<dbReference type="AlphaFoldDB" id="A0A1H9U7H4"/>
<dbReference type="GO" id="GO:0008237">
    <property type="term" value="F:metallopeptidase activity"/>
    <property type="evidence" value="ECO:0007669"/>
    <property type="project" value="UniProtKB-KW"/>
</dbReference>
<dbReference type="GO" id="GO:0005829">
    <property type="term" value="C:cytosol"/>
    <property type="evidence" value="ECO:0007669"/>
    <property type="project" value="TreeGrafter"/>
</dbReference>
<dbReference type="RefSeq" id="WP_074756953.1">
    <property type="nucleotide sequence ID" value="NZ_FOGJ01000017.1"/>
</dbReference>
<evidence type="ECO:0000256" key="1">
    <source>
        <dbReference type="ARBA" id="ARBA00005836"/>
    </source>
</evidence>
<dbReference type="PANTHER" id="PTHR30624:SF0">
    <property type="entry name" value="METALLOPROTEASE SLR0863"/>
    <property type="match status" value="1"/>
</dbReference>
<keyword evidence="4" id="KW-0482">Metalloprotease</keyword>
<proteinExistence type="inferred from homology"/>
<name>A0A1H9U7H4_BUTFI</name>
<organism evidence="7 8">
    <name type="scientific">Butyrivibrio fibrisolvens</name>
    <dbReference type="NCBI Taxonomy" id="831"/>
    <lineage>
        <taxon>Bacteria</taxon>
        <taxon>Bacillati</taxon>
        <taxon>Bacillota</taxon>
        <taxon>Clostridia</taxon>
        <taxon>Lachnospirales</taxon>
        <taxon>Lachnospiraceae</taxon>
        <taxon>Butyrivibrio</taxon>
    </lineage>
</organism>
<evidence type="ECO:0000259" key="5">
    <source>
        <dbReference type="Pfam" id="PF01523"/>
    </source>
</evidence>
<evidence type="ECO:0000256" key="4">
    <source>
        <dbReference type="ARBA" id="ARBA00023049"/>
    </source>
</evidence>
<dbReference type="OrthoDB" id="9803213at2"/>
<dbReference type="GO" id="GO:0006508">
    <property type="term" value="P:proteolysis"/>
    <property type="evidence" value="ECO:0007669"/>
    <property type="project" value="UniProtKB-KW"/>
</dbReference>
<dbReference type="EMBL" id="FOGJ01000017">
    <property type="protein sequence ID" value="SES05426.1"/>
    <property type="molecule type" value="Genomic_DNA"/>
</dbReference>
<dbReference type="Pfam" id="PF01523">
    <property type="entry name" value="PmbA_TldD_1st"/>
    <property type="match status" value="1"/>
</dbReference>
<evidence type="ECO:0000256" key="3">
    <source>
        <dbReference type="ARBA" id="ARBA00022801"/>
    </source>
</evidence>
<dbReference type="PANTHER" id="PTHR30624">
    <property type="entry name" value="UNCHARACTERIZED PROTEIN TLDD AND PMBA"/>
    <property type="match status" value="1"/>
</dbReference>
<keyword evidence="3" id="KW-0378">Hydrolase</keyword>
<dbReference type="Proteomes" id="UP000182584">
    <property type="component" value="Unassembled WGS sequence"/>
</dbReference>
<feature type="domain" description="Metalloprotease TldD/E C-terminal" evidence="6">
    <location>
        <begin position="233"/>
        <end position="456"/>
    </location>
</feature>
<comment type="similarity">
    <text evidence="1">Belongs to the peptidase U62 family.</text>
</comment>
<dbReference type="InterPro" id="IPR045569">
    <property type="entry name" value="Metalloprtase-TldD/E_C"/>
</dbReference>
<dbReference type="InterPro" id="IPR002510">
    <property type="entry name" value="Metalloprtase-TldD/E_N"/>
</dbReference>
<dbReference type="InterPro" id="IPR035068">
    <property type="entry name" value="TldD/PmbA_N"/>
</dbReference>
<gene>
    <name evidence="7" type="ORF">SAMN04487884_11792</name>
</gene>
<dbReference type="SUPFAM" id="SSF111283">
    <property type="entry name" value="Putative modulator of DNA gyrase, PmbA/TldD"/>
    <property type="match status" value="1"/>
</dbReference>